<organism evidence="2">
    <name type="scientific">Candidatus Kentrum sp. LFY</name>
    <dbReference type="NCBI Taxonomy" id="2126342"/>
    <lineage>
        <taxon>Bacteria</taxon>
        <taxon>Pseudomonadati</taxon>
        <taxon>Pseudomonadota</taxon>
        <taxon>Gammaproteobacteria</taxon>
        <taxon>Candidatus Kentrum</taxon>
    </lineage>
</organism>
<dbReference type="EMBL" id="CAADFF010000025">
    <property type="protein sequence ID" value="VFJ91357.1"/>
    <property type="molecule type" value="Genomic_DNA"/>
</dbReference>
<evidence type="ECO:0000313" key="1">
    <source>
        <dbReference type="EMBL" id="VFJ91357.1"/>
    </source>
</evidence>
<gene>
    <name evidence="2" type="ORF">BECKLFY1418A_GA0070994_10924</name>
    <name evidence="1" type="ORF">BECKLFY1418B_GA0070995_102526</name>
    <name evidence="3" type="ORF">BECKLFY1418C_GA0070996_102329</name>
</gene>
<name>A0A450V2J7_9GAMM</name>
<dbReference type="EMBL" id="CAADFN010000023">
    <property type="protein sequence ID" value="VFK16442.1"/>
    <property type="molecule type" value="Genomic_DNA"/>
</dbReference>
<protein>
    <submittedName>
        <fullName evidence="2">Uncharacterized protein</fullName>
    </submittedName>
</protein>
<accession>A0A450V2J7</accession>
<dbReference type="EMBL" id="CAADFH010000092">
    <property type="protein sequence ID" value="VFJ99001.1"/>
    <property type="molecule type" value="Genomic_DNA"/>
</dbReference>
<evidence type="ECO:0000313" key="3">
    <source>
        <dbReference type="EMBL" id="VFK16442.1"/>
    </source>
</evidence>
<evidence type="ECO:0000313" key="2">
    <source>
        <dbReference type="EMBL" id="VFJ99001.1"/>
    </source>
</evidence>
<dbReference type="AlphaFoldDB" id="A0A450V2J7"/>
<proteinExistence type="predicted"/>
<sequence>MQVWHLLPRDLNQSIRSASITQRDLLFHGPIELAAFGIAPIDYLGNVAGVDILLGHVQVRIHARLQQRRGTQVC</sequence>
<reference evidence="2" key="1">
    <citation type="submission" date="2019-02" db="EMBL/GenBank/DDBJ databases">
        <authorList>
            <person name="Gruber-Vodicka R. H."/>
            <person name="Seah K. B. B."/>
        </authorList>
    </citation>
    <scope>NUCLEOTIDE SEQUENCE</scope>
    <source>
        <strain evidence="3">BECK_BY7</strain>
        <strain evidence="2">BECK_M6</strain>
        <strain evidence="1">BECK_M7</strain>
    </source>
</reference>